<dbReference type="Gene3D" id="3.60.90.10">
    <property type="entry name" value="S-adenosylmethionine decarboxylase"/>
    <property type="match status" value="2"/>
</dbReference>
<proteinExistence type="inferred from homology"/>
<dbReference type="OrthoDB" id="1068353at2759"/>
<organism evidence="6 7">
    <name type="scientific">Triparma retinervis</name>
    <dbReference type="NCBI Taxonomy" id="2557542"/>
    <lineage>
        <taxon>Eukaryota</taxon>
        <taxon>Sar</taxon>
        <taxon>Stramenopiles</taxon>
        <taxon>Ochrophyta</taxon>
        <taxon>Bolidophyceae</taxon>
        <taxon>Parmales</taxon>
        <taxon>Triparmaceae</taxon>
        <taxon>Triparma</taxon>
    </lineage>
</organism>
<evidence type="ECO:0000256" key="2">
    <source>
        <dbReference type="ARBA" id="ARBA00008466"/>
    </source>
</evidence>
<keyword evidence="3" id="KW-0745">Spermidine biosynthesis</keyword>
<dbReference type="GO" id="GO:0008295">
    <property type="term" value="P:spermidine biosynthetic process"/>
    <property type="evidence" value="ECO:0007669"/>
    <property type="project" value="UniProtKB-KW"/>
</dbReference>
<dbReference type="SUPFAM" id="SSF56276">
    <property type="entry name" value="S-adenosylmethionine decarboxylase"/>
    <property type="match status" value="1"/>
</dbReference>
<keyword evidence="7" id="KW-1185">Reference proteome</keyword>
<reference evidence="6" key="1">
    <citation type="submission" date="2022-07" db="EMBL/GenBank/DDBJ databases">
        <title>Genome analysis of Parmales, a sister group of diatoms, reveals the evolutionary specialization of diatoms from phago-mixotrophs to photoautotrophs.</title>
        <authorList>
            <person name="Ban H."/>
            <person name="Sato S."/>
            <person name="Yoshikawa S."/>
            <person name="Kazumasa Y."/>
            <person name="Nakamura Y."/>
            <person name="Ichinomiya M."/>
            <person name="Saitoh K."/>
            <person name="Sato N."/>
            <person name="Blanc-Mathieu R."/>
            <person name="Endo H."/>
            <person name="Kuwata A."/>
            <person name="Ogata H."/>
        </authorList>
    </citation>
    <scope>NUCLEOTIDE SEQUENCE</scope>
</reference>
<comment type="pathway">
    <text evidence="1">Amine and polyamine biosynthesis; S-adenosylmethioninamine biosynthesis; S-adenosylmethioninamine from S-adenosyl-L-methionine: step 1/1.</text>
</comment>
<dbReference type="GO" id="GO:0004014">
    <property type="term" value="F:adenosylmethionine decarboxylase activity"/>
    <property type="evidence" value="ECO:0007669"/>
    <property type="project" value="InterPro"/>
</dbReference>
<dbReference type="AlphaFoldDB" id="A0A9W7FDA7"/>
<gene>
    <name evidence="6" type="ORF">TrRE_jg5219</name>
</gene>
<protein>
    <submittedName>
        <fullName evidence="6">Uncharacterized protein</fullName>
    </submittedName>
</protein>
<dbReference type="Proteomes" id="UP001165082">
    <property type="component" value="Unassembled WGS sequence"/>
</dbReference>
<evidence type="ECO:0000313" key="7">
    <source>
        <dbReference type="Proteomes" id="UP001165082"/>
    </source>
</evidence>
<comment type="similarity">
    <text evidence="2">Belongs to the eukaryotic AdoMetDC family.</text>
</comment>
<feature type="region of interest" description="Disordered" evidence="5">
    <location>
        <begin position="142"/>
        <end position="175"/>
    </location>
</feature>
<dbReference type="InterPro" id="IPR048283">
    <property type="entry name" value="AdoMetDC-like"/>
</dbReference>
<dbReference type="GO" id="GO:0006597">
    <property type="term" value="P:spermine biosynthetic process"/>
    <property type="evidence" value="ECO:0007669"/>
    <property type="project" value="TreeGrafter"/>
</dbReference>
<feature type="compositionally biased region" description="Basic and acidic residues" evidence="5">
    <location>
        <begin position="153"/>
        <end position="165"/>
    </location>
</feature>
<evidence type="ECO:0000256" key="3">
    <source>
        <dbReference type="ARBA" id="ARBA00023066"/>
    </source>
</evidence>
<sequence length="276" mass="31243">MSAMDVNKDIREYTGIFEGPEKTLEVCFRTVEGSNPTENQGLVMDWVGYSRKNLLMPEQQVFPQRGWGEEMDYLRRHREGGMREINGNGYTLGPVTGDHWFVWVADRTVREDVVGTDRVINIMMFDIDERVRECFYTEQYKGGGKGGRGNSDGPDRATEGGCDDKKDDDEDAAEGEADIRRISEEMTKKAGIDRLVPGAASCSYASFETNAKLKSYHSLINNVVRTFKPKRFVLTMMADEAGLGQIQDNPLESRYTKPINVPIKDRALIYRRSNLA</sequence>
<dbReference type="EMBL" id="BRXZ01000352">
    <property type="protein sequence ID" value="GMI10019.1"/>
    <property type="molecule type" value="Genomic_DNA"/>
</dbReference>
<evidence type="ECO:0000256" key="4">
    <source>
        <dbReference type="ARBA" id="ARBA00023115"/>
    </source>
</evidence>
<evidence type="ECO:0000256" key="5">
    <source>
        <dbReference type="SAM" id="MobiDB-lite"/>
    </source>
</evidence>
<name>A0A9W7FDA7_9STRA</name>
<feature type="compositionally biased region" description="Acidic residues" evidence="5">
    <location>
        <begin position="166"/>
        <end position="175"/>
    </location>
</feature>
<keyword evidence="4" id="KW-0620">Polyamine biosynthesis</keyword>
<feature type="non-terminal residue" evidence="6">
    <location>
        <position position="1"/>
    </location>
</feature>
<accession>A0A9W7FDA7</accession>
<dbReference type="InterPro" id="IPR016067">
    <property type="entry name" value="S-AdoMet_deCO2ase_core"/>
</dbReference>
<dbReference type="GO" id="GO:0005829">
    <property type="term" value="C:cytosol"/>
    <property type="evidence" value="ECO:0007669"/>
    <property type="project" value="TreeGrafter"/>
</dbReference>
<evidence type="ECO:0000256" key="1">
    <source>
        <dbReference type="ARBA" id="ARBA00004911"/>
    </source>
</evidence>
<dbReference type="Pfam" id="PF01536">
    <property type="entry name" value="SAM_decarbox"/>
    <property type="match status" value="2"/>
</dbReference>
<dbReference type="PANTHER" id="PTHR11570">
    <property type="entry name" value="S-ADENOSYLMETHIONINE DECARBOXYLASE"/>
    <property type="match status" value="1"/>
</dbReference>
<comment type="caution">
    <text evidence="6">The sequence shown here is derived from an EMBL/GenBank/DDBJ whole genome shotgun (WGS) entry which is preliminary data.</text>
</comment>
<dbReference type="PANTHER" id="PTHR11570:SF0">
    <property type="entry name" value="S-ADENOSYLMETHIONINE DECARBOXYLASE PROENZYME"/>
    <property type="match status" value="1"/>
</dbReference>
<evidence type="ECO:0000313" key="6">
    <source>
        <dbReference type="EMBL" id="GMI10019.1"/>
    </source>
</evidence>